<feature type="compositionally biased region" description="Low complexity" evidence="1">
    <location>
        <begin position="179"/>
        <end position="197"/>
    </location>
</feature>
<dbReference type="VEuPathDB" id="ToxoDB:CSUI_010994"/>
<dbReference type="Proteomes" id="UP000221165">
    <property type="component" value="Unassembled WGS sequence"/>
</dbReference>
<keyword evidence="3" id="KW-1185">Reference proteome</keyword>
<feature type="region of interest" description="Disordered" evidence="1">
    <location>
        <begin position="266"/>
        <end position="286"/>
    </location>
</feature>
<dbReference type="OrthoDB" id="329484at2759"/>
<accession>A0A2C6KFE4</accession>
<feature type="compositionally biased region" description="Basic and acidic residues" evidence="1">
    <location>
        <begin position="266"/>
        <end position="280"/>
    </location>
</feature>
<dbReference type="GeneID" id="94434306"/>
<reference evidence="2 3" key="1">
    <citation type="journal article" date="2017" name="Int. J. Parasitol.">
        <title>The genome of the protozoan parasite Cystoisospora suis and a reverse vaccinology approach to identify vaccine candidates.</title>
        <authorList>
            <person name="Palmieri N."/>
            <person name="Shrestha A."/>
            <person name="Ruttkowski B."/>
            <person name="Beck T."/>
            <person name="Vogl C."/>
            <person name="Tomley F."/>
            <person name="Blake D.P."/>
            <person name="Joachim A."/>
        </authorList>
    </citation>
    <scope>NUCLEOTIDE SEQUENCE [LARGE SCALE GENOMIC DNA]</scope>
    <source>
        <strain evidence="2 3">Wien I</strain>
    </source>
</reference>
<feature type="region of interest" description="Disordered" evidence="1">
    <location>
        <begin position="178"/>
        <end position="236"/>
    </location>
</feature>
<dbReference type="EMBL" id="MIGC01009170">
    <property type="protein sequence ID" value="PHJ15195.1"/>
    <property type="molecule type" value="Genomic_DNA"/>
</dbReference>
<dbReference type="AlphaFoldDB" id="A0A2C6KFE4"/>
<organism evidence="2 3">
    <name type="scientific">Cystoisospora suis</name>
    <dbReference type="NCBI Taxonomy" id="483139"/>
    <lineage>
        <taxon>Eukaryota</taxon>
        <taxon>Sar</taxon>
        <taxon>Alveolata</taxon>
        <taxon>Apicomplexa</taxon>
        <taxon>Conoidasida</taxon>
        <taxon>Coccidia</taxon>
        <taxon>Eucoccidiorida</taxon>
        <taxon>Eimeriorina</taxon>
        <taxon>Sarcocystidae</taxon>
        <taxon>Cystoisospora</taxon>
    </lineage>
</organism>
<name>A0A2C6KFE4_9APIC</name>
<gene>
    <name evidence="2" type="ORF">CSUI_010994</name>
</gene>
<evidence type="ECO:0000313" key="2">
    <source>
        <dbReference type="EMBL" id="PHJ15195.1"/>
    </source>
</evidence>
<comment type="caution">
    <text evidence="2">The sequence shown here is derived from an EMBL/GenBank/DDBJ whole genome shotgun (WGS) entry which is preliminary data.</text>
</comment>
<protein>
    <submittedName>
        <fullName evidence="2">Uncharacterized protein</fullName>
    </submittedName>
</protein>
<dbReference type="RefSeq" id="XP_067916929.1">
    <property type="nucleotide sequence ID" value="XM_068071095.1"/>
</dbReference>
<sequence>MASLVHSFILLTEGTRIGDVTFSVLARVGGGKVALERSLTTTLFYLRHPELLQQFLTEWAATQLLGNPSADVERHLHAMHCHRTGRLRTRRNLLACPPKTEGLGDIGGTSASRSLLRVSERCTSSSSSLTSESDPFVDTEATFEDTADFQEFSRAEAQKFMRSLPADFEELLYGNLAGSPSLARSPPTTSSSTPVWRSSDHGQIDLAAVKGSRSTRRKEAEEECSASPEGDRTSSNLSGLTKVEFFEQQLKILSDLLVDVQQIEEMQKDEGSRKLQDERPVANGET</sequence>
<proteinExistence type="predicted"/>
<evidence type="ECO:0000256" key="1">
    <source>
        <dbReference type="SAM" id="MobiDB-lite"/>
    </source>
</evidence>
<evidence type="ECO:0000313" key="3">
    <source>
        <dbReference type="Proteomes" id="UP000221165"/>
    </source>
</evidence>